<evidence type="ECO:0000256" key="3">
    <source>
        <dbReference type="PROSITE-ProRule" id="PRU00175"/>
    </source>
</evidence>
<dbReference type="OrthoDB" id="8062037at2759"/>
<sequence length="151" mass="17702">MYQSRLNGSSATEMQKAYFSGGILLRYLLQKFYDFELNSILWRKATRCPICLETLLVKDTYNSQCGHSLHKYCFEKWRNIDENCQVCRKKAIFETIDNDLLGILSYQNPPRNENDADEEDERESNRLVRENVCSHLKIMHAVMLLDAALKL</sequence>
<dbReference type="EMBL" id="UYRX01000037">
    <property type="protein sequence ID" value="VDK70551.1"/>
    <property type="molecule type" value="Genomic_DNA"/>
</dbReference>
<dbReference type="Gene3D" id="3.30.40.10">
    <property type="entry name" value="Zinc/RING finger domain, C3HC4 (zinc finger)"/>
    <property type="match status" value="1"/>
</dbReference>
<dbReference type="Pfam" id="PF13639">
    <property type="entry name" value="zf-RING_2"/>
    <property type="match status" value="1"/>
</dbReference>
<dbReference type="SMART" id="SM00184">
    <property type="entry name" value="RING"/>
    <property type="match status" value="1"/>
</dbReference>
<organism evidence="5 6">
    <name type="scientific">Litomosoides sigmodontis</name>
    <name type="common">Filarial nematode worm</name>
    <dbReference type="NCBI Taxonomy" id="42156"/>
    <lineage>
        <taxon>Eukaryota</taxon>
        <taxon>Metazoa</taxon>
        <taxon>Ecdysozoa</taxon>
        <taxon>Nematoda</taxon>
        <taxon>Chromadorea</taxon>
        <taxon>Rhabditida</taxon>
        <taxon>Spirurina</taxon>
        <taxon>Spiruromorpha</taxon>
        <taxon>Filarioidea</taxon>
        <taxon>Onchocercidae</taxon>
        <taxon>Litomosoides</taxon>
    </lineage>
</organism>
<evidence type="ECO:0000256" key="1">
    <source>
        <dbReference type="ARBA" id="ARBA00022771"/>
    </source>
</evidence>
<proteinExistence type="predicted"/>
<evidence type="ECO:0000256" key="2">
    <source>
        <dbReference type="ARBA" id="ARBA00022833"/>
    </source>
</evidence>
<evidence type="ECO:0000313" key="6">
    <source>
        <dbReference type="Proteomes" id="UP000277928"/>
    </source>
</evidence>
<dbReference type="SUPFAM" id="SSF57850">
    <property type="entry name" value="RING/U-box"/>
    <property type="match status" value="1"/>
</dbReference>
<evidence type="ECO:0000259" key="4">
    <source>
        <dbReference type="PROSITE" id="PS50089"/>
    </source>
</evidence>
<dbReference type="InterPro" id="IPR013083">
    <property type="entry name" value="Znf_RING/FYVE/PHD"/>
</dbReference>
<reference evidence="5 6" key="1">
    <citation type="submission" date="2018-08" db="EMBL/GenBank/DDBJ databases">
        <authorList>
            <person name="Laetsch R D."/>
            <person name="Stevens L."/>
            <person name="Kumar S."/>
            <person name="Blaxter L. M."/>
        </authorList>
    </citation>
    <scope>NUCLEOTIDE SEQUENCE [LARGE SCALE GENOMIC DNA]</scope>
</reference>
<evidence type="ECO:0000313" key="5">
    <source>
        <dbReference type="EMBL" id="VDK70551.1"/>
    </source>
</evidence>
<dbReference type="Proteomes" id="UP000277928">
    <property type="component" value="Unassembled WGS sequence"/>
</dbReference>
<keyword evidence="2" id="KW-0862">Zinc</keyword>
<keyword evidence="1 3" id="KW-0479">Metal-binding</keyword>
<accession>A0A3P6U1V7</accession>
<gene>
    <name evidence="5" type="ORF">NLS_LOCUS1144</name>
</gene>
<dbReference type="OMA" id="RSIHIPC"/>
<name>A0A3P6U1V7_LITSI</name>
<dbReference type="GO" id="GO:0008270">
    <property type="term" value="F:zinc ion binding"/>
    <property type="evidence" value="ECO:0007669"/>
    <property type="project" value="UniProtKB-KW"/>
</dbReference>
<feature type="domain" description="RING-type" evidence="4">
    <location>
        <begin position="48"/>
        <end position="88"/>
    </location>
</feature>
<keyword evidence="1 3" id="KW-0863">Zinc-finger</keyword>
<dbReference type="InterPro" id="IPR001841">
    <property type="entry name" value="Znf_RING"/>
</dbReference>
<dbReference type="PROSITE" id="PS50089">
    <property type="entry name" value="ZF_RING_2"/>
    <property type="match status" value="1"/>
</dbReference>
<keyword evidence="6" id="KW-1185">Reference proteome</keyword>
<dbReference type="AlphaFoldDB" id="A0A3P6U1V7"/>
<protein>
    <recommendedName>
        <fullName evidence="4">RING-type domain-containing protein</fullName>
    </recommendedName>
</protein>